<dbReference type="InterPro" id="IPR035959">
    <property type="entry name" value="RutC-like_sf"/>
</dbReference>
<proteinExistence type="inferred from homology"/>
<dbReference type="PANTHER" id="PTHR11803:SF58">
    <property type="entry name" value="PROTEIN HMF1-RELATED"/>
    <property type="match status" value="1"/>
</dbReference>
<dbReference type="Proteomes" id="UP001245370">
    <property type="component" value="Unassembled WGS sequence"/>
</dbReference>
<organism evidence="2 4">
    <name type="scientific">Xanthobacter flavus</name>
    <dbReference type="NCBI Taxonomy" id="281"/>
    <lineage>
        <taxon>Bacteria</taxon>
        <taxon>Pseudomonadati</taxon>
        <taxon>Pseudomonadota</taxon>
        <taxon>Alphaproteobacteria</taxon>
        <taxon>Hyphomicrobiales</taxon>
        <taxon>Xanthobacteraceae</taxon>
        <taxon>Xanthobacter</taxon>
    </lineage>
</organism>
<dbReference type="GO" id="GO:0005829">
    <property type="term" value="C:cytosol"/>
    <property type="evidence" value="ECO:0007669"/>
    <property type="project" value="TreeGrafter"/>
</dbReference>
<dbReference type="Pfam" id="PF01042">
    <property type="entry name" value="Ribonuc_L-PSP"/>
    <property type="match status" value="1"/>
</dbReference>
<dbReference type="GO" id="GO:0019239">
    <property type="term" value="F:deaminase activity"/>
    <property type="evidence" value="ECO:0007669"/>
    <property type="project" value="TreeGrafter"/>
</dbReference>
<dbReference type="SUPFAM" id="SSF55298">
    <property type="entry name" value="YjgF-like"/>
    <property type="match status" value="1"/>
</dbReference>
<dbReference type="CDD" id="cd00448">
    <property type="entry name" value="YjgF_YER057c_UK114_family"/>
    <property type="match status" value="1"/>
</dbReference>
<evidence type="ECO:0000313" key="4">
    <source>
        <dbReference type="Proteomes" id="UP001144397"/>
    </source>
</evidence>
<evidence type="ECO:0000313" key="5">
    <source>
        <dbReference type="Proteomes" id="UP001245370"/>
    </source>
</evidence>
<keyword evidence="5" id="KW-1185">Reference proteome</keyword>
<comment type="similarity">
    <text evidence="1">Belongs to the RutC family.</text>
</comment>
<dbReference type="PANTHER" id="PTHR11803">
    <property type="entry name" value="2-IMINOBUTANOATE/2-IMINOPROPANOATE DEAMINASE RIDA"/>
    <property type="match status" value="1"/>
</dbReference>
<dbReference type="Gene3D" id="3.30.1330.40">
    <property type="entry name" value="RutC-like"/>
    <property type="match status" value="1"/>
</dbReference>
<name>A0A9W6FIM1_XANFL</name>
<dbReference type="RefSeq" id="WP_281806630.1">
    <property type="nucleotide sequence ID" value="NZ_BSDO01000002.1"/>
</dbReference>
<dbReference type="EMBL" id="JAVDPY010000001">
    <property type="protein sequence ID" value="MDR6332485.1"/>
    <property type="molecule type" value="Genomic_DNA"/>
</dbReference>
<evidence type="ECO:0000313" key="2">
    <source>
        <dbReference type="EMBL" id="GLI21764.1"/>
    </source>
</evidence>
<comment type="caution">
    <text evidence="2">The sequence shown here is derived from an EMBL/GenBank/DDBJ whole genome shotgun (WGS) entry which is preliminary data.</text>
</comment>
<protein>
    <submittedName>
        <fullName evidence="3">Enamine deaminase RidA (YjgF/YER057c/UK114 family)</fullName>
    </submittedName>
</protein>
<dbReference type="AlphaFoldDB" id="A0A9W6FIM1"/>
<gene>
    <name evidence="3" type="ORF">GGQ86_000932</name>
    <name evidence="2" type="ORF">XFLAVUS301_14380</name>
</gene>
<evidence type="ECO:0000256" key="1">
    <source>
        <dbReference type="ARBA" id="ARBA00010552"/>
    </source>
</evidence>
<dbReference type="GeneID" id="95762232"/>
<reference evidence="3 5" key="2">
    <citation type="submission" date="2023-07" db="EMBL/GenBank/DDBJ databases">
        <title>Genomic Encyclopedia of Type Strains, Phase IV (KMG-IV): sequencing the most valuable type-strain genomes for metagenomic binning, comparative biology and taxonomic classification.</title>
        <authorList>
            <person name="Goeker M."/>
        </authorList>
    </citation>
    <scope>NUCLEOTIDE SEQUENCE [LARGE SCALE GENOMIC DNA]</scope>
    <source>
        <strain evidence="3 5">DSM 338</strain>
    </source>
</reference>
<accession>A0A9W6FIM1</accession>
<dbReference type="InterPro" id="IPR006175">
    <property type="entry name" value="YjgF/YER057c/UK114"/>
</dbReference>
<dbReference type="Proteomes" id="UP001144397">
    <property type="component" value="Unassembled WGS sequence"/>
</dbReference>
<evidence type="ECO:0000313" key="3">
    <source>
        <dbReference type="EMBL" id="MDR6332485.1"/>
    </source>
</evidence>
<reference evidence="2" key="1">
    <citation type="submission" date="2022-12" db="EMBL/GenBank/DDBJ databases">
        <title>Reference genome sequencing for broad-spectrum identification of bacterial and archaeal isolates by mass spectrometry.</title>
        <authorList>
            <person name="Sekiguchi Y."/>
            <person name="Tourlousse D.M."/>
        </authorList>
    </citation>
    <scope>NUCLEOTIDE SEQUENCE</scope>
    <source>
        <strain evidence="2">301</strain>
    </source>
</reference>
<sequence>MPALSPVLATPADANLPYSPAVLASGPVRTLYISGQVGIDASGQVPTDFEGQVRAAFANLEAVLAAAGMGLGDLAKVTAFLTDPADYAGYGALRTALLKGHKPASTLVIAAALARPEWRFEIEAVAVTAA</sequence>
<dbReference type="EMBL" id="BSDO01000002">
    <property type="protein sequence ID" value="GLI21764.1"/>
    <property type="molecule type" value="Genomic_DNA"/>
</dbReference>